<organism evidence="2 3">
    <name type="scientific">Bradyrhizobium japonicum</name>
    <dbReference type="NCBI Taxonomy" id="375"/>
    <lineage>
        <taxon>Bacteria</taxon>
        <taxon>Pseudomonadati</taxon>
        <taxon>Pseudomonadota</taxon>
        <taxon>Alphaproteobacteria</taxon>
        <taxon>Hyphomicrobiales</taxon>
        <taxon>Nitrobacteraceae</taxon>
        <taxon>Bradyrhizobium</taxon>
    </lineage>
</organism>
<proteinExistence type="predicted"/>
<evidence type="ECO:0000313" key="3">
    <source>
        <dbReference type="Proteomes" id="UP000030377"/>
    </source>
</evidence>
<comment type="caution">
    <text evidence="2">The sequence shown here is derived from an EMBL/GenBank/DDBJ whole genome shotgun (WGS) entry which is preliminary data.</text>
</comment>
<dbReference type="EMBL" id="JRPN01000040">
    <property type="protein sequence ID" value="KGT73876.1"/>
    <property type="molecule type" value="Genomic_DNA"/>
</dbReference>
<gene>
    <name evidence="2" type="ORF">MA20_42545</name>
</gene>
<dbReference type="Proteomes" id="UP000030377">
    <property type="component" value="Unassembled WGS sequence"/>
</dbReference>
<accession>A0A0A3XL15</accession>
<protein>
    <submittedName>
        <fullName evidence="2">Uncharacterized protein</fullName>
    </submittedName>
</protein>
<reference evidence="2 3" key="1">
    <citation type="submission" date="2014-09" db="EMBL/GenBank/DDBJ databases">
        <title>Draft genome of Bradyrhizobium japonicum Is-34.</title>
        <authorList>
            <person name="Tsurumaru H."/>
            <person name="Yamakawa T."/>
            <person name="Hashimoto S."/>
            <person name="Okizaki K."/>
            <person name="Kanesaki Y."/>
            <person name="Yoshikawa H."/>
            <person name="Yajima S."/>
        </authorList>
    </citation>
    <scope>NUCLEOTIDE SEQUENCE [LARGE SCALE GENOMIC DNA]</scope>
    <source>
        <strain evidence="2 3">Is-34</strain>
    </source>
</reference>
<evidence type="ECO:0000313" key="2">
    <source>
        <dbReference type="EMBL" id="KGT73876.1"/>
    </source>
</evidence>
<dbReference type="AlphaFoldDB" id="A0A0A3XL15"/>
<sequence length="63" mass="7119">MSTIVDILYREYCRARLTEMRKQLLIRGVGAKVLQSPWEDDDPPDTGARRSSRATKEPPSSIG</sequence>
<evidence type="ECO:0000256" key="1">
    <source>
        <dbReference type="SAM" id="MobiDB-lite"/>
    </source>
</evidence>
<feature type="region of interest" description="Disordered" evidence="1">
    <location>
        <begin position="35"/>
        <end position="63"/>
    </location>
</feature>
<name>A0A0A3XL15_BRAJP</name>